<dbReference type="AlphaFoldDB" id="A0A369Z372"/>
<evidence type="ECO:0000256" key="9">
    <source>
        <dbReference type="ARBA" id="ARBA00023316"/>
    </source>
</evidence>
<evidence type="ECO:0000256" key="3">
    <source>
        <dbReference type="ARBA" id="ARBA00022670"/>
    </source>
</evidence>
<dbReference type="Gene3D" id="3.30.1380.10">
    <property type="match status" value="1"/>
</dbReference>
<organism evidence="12 13">
    <name type="scientific">Haemophilus parainfluenzae</name>
    <dbReference type="NCBI Taxonomy" id="729"/>
    <lineage>
        <taxon>Bacteria</taxon>
        <taxon>Pseudomonadati</taxon>
        <taxon>Pseudomonadota</taxon>
        <taxon>Gammaproteobacteria</taxon>
        <taxon>Pasteurellales</taxon>
        <taxon>Pasteurellaceae</taxon>
        <taxon>Haemophilus</taxon>
    </lineage>
</organism>
<keyword evidence="4" id="KW-0479">Metal-binding</keyword>
<keyword evidence="6" id="KW-0378">Hydrolase</keyword>
<evidence type="ECO:0000256" key="7">
    <source>
        <dbReference type="ARBA" id="ARBA00022833"/>
    </source>
</evidence>
<comment type="caution">
    <text evidence="12">The sequence shown here is derived from an EMBL/GenBank/DDBJ whole genome shotgun (WGS) entry which is preliminary data.</text>
</comment>
<dbReference type="GO" id="GO:0046872">
    <property type="term" value="F:metal ion binding"/>
    <property type="evidence" value="ECO:0007669"/>
    <property type="project" value="UniProtKB-KW"/>
</dbReference>
<dbReference type="InterPro" id="IPR009045">
    <property type="entry name" value="Zn_M74/Hedgehog-like"/>
</dbReference>
<accession>A0A369Z372</accession>
<dbReference type="EMBL" id="QEPW01000013">
    <property type="protein sequence ID" value="RDE90012.1"/>
    <property type="molecule type" value="Genomic_DNA"/>
</dbReference>
<evidence type="ECO:0000313" key="13">
    <source>
        <dbReference type="Proteomes" id="UP000253910"/>
    </source>
</evidence>
<comment type="similarity">
    <text evidence="10">Belongs to the peptidase M15 family.</text>
</comment>
<gene>
    <name evidence="12" type="ORF">DPV87_07605</name>
</gene>
<evidence type="ECO:0000256" key="5">
    <source>
        <dbReference type="ARBA" id="ARBA00022729"/>
    </source>
</evidence>
<keyword evidence="8" id="KW-0482">Metalloprotease</keyword>
<reference evidence="12 13" key="1">
    <citation type="submission" date="2018-05" db="EMBL/GenBank/DDBJ databases">
        <title>Draft Genome Sequences for a Diverse set of 7 Haemophilus Species.</title>
        <authorList>
            <person name="Nichols M."/>
            <person name="Topaz N."/>
            <person name="Wang X."/>
            <person name="Wang X."/>
            <person name="Boxrud D."/>
        </authorList>
    </citation>
    <scope>NUCLEOTIDE SEQUENCE [LARGE SCALE GENOMIC DNA]</scope>
    <source>
        <strain evidence="12 13">C2008001710</strain>
    </source>
</reference>
<sequence length="186" mass="20921">MGNIDKNRRKWLSLGGIVLGASMMPTSVLAMVSTPKPRILSFYNVNTNERLSGEFSATTGFSHSLLGKLDYFMRDRRTDQVRRMDPNLFMKFYHLQSNLGLRTAQIDVICGYRSAATNAMRHRQSRGVASNSYHIKGQAIDFRIPGVSLARLRQAAENLENGGVGYYPYSNFIHVDTGPVRTWRGA</sequence>
<dbReference type="GO" id="GO:0008237">
    <property type="term" value="F:metallopeptidase activity"/>
    <property type="evidence" value="ECO:0007669"/>
    <property type="project" value="UniProtKB-KW"/>
</dbReference>
<name>A0A369Z372_HAEPA</name>
<evidence type="ECO:0000256" key="8">
    <source>
        <dbReference type="ARBA" id="ARBA00023049"/>
    </source>
</evidence>
<evidence type="ECO:0000313" key="12">
    <source>
        <dbReference type="EMBL" id="RDE90012.1"/>
    </source>
</evidence>
<dbReference type="PANTHER" id="PTHR37425">
    <property type="match status" value="1"/>
</dbReference>
<dbReference type="PANTHER" id="PTHR37425:SF1">
    <property type="entry name" value="OUTER MEMBRANE PROTEIN"/>
    <property type="match status" value="1"/>
</dbReference>
<evidence type="ECO:0000256" key="2">
    <source>
        <dbReference type="ARBA" id="ARBA00004776"/>
    </source>
</evidence>
<evidence type="ECO:0000256" key="6">
    <source>
        <dbReference type="ARBA" id="ARBA00022801"/>
    </source>
</evidence>
<dbReference type="Pfam" id="PF05951">
    <property type="entry name" value="Peptidase_M15_2"/>
    <property type="match status" value="1"/>
</dbReference>
<keyword evidence="3" id="KW-0645">Protease</keyword>
<dbReference type="SUPFAM" id="SSF55166">
    <property type="entry name" value="Hedgehog/DD-peptidase"/>
    <property type="match status" value="1"/>
</dbReference>
<evidence type="ECO:0000256" key="11">
    <source>
        <dbReference type="ARBA" id="ARBA00093666"/>
    </source>
</evidence>
<evidence type="ECO:0000256" key="1">
    <source>
        <dbReference type="ARBA" id="ARBA00001947"/>
    </source>
</evidence>
<dbReference type="InterPro" id="IPR010275">
    <property type="entry name" value="MepK"/>
</dbReference>
<dbReference type="GO" id="GO:0071555">
    <property type="term" value="P:cell wall organization"/>
    <property type="evidence" value="ECO:0007669"/>
    <property type="project" value="UniProtKB-KW"/>
</dbReference>
<evidence type="ECO:0000256" key="10">
    <source>
        <dbReference type="ARBA" id="ARBA00093448"/>
    </source>
</evidence>
<keyword evidence="7" id="KW-0862">Zinc</keyword>
<dbReference type="RefSeq" id="WP_111315734.1">
    <property type="nucleotide sequence ID" value="NZ_QEPW01000013.1"/>
</dbReference>
<evidence type="ECO:0000256" key="4">
    <source>
        <dbReference type="ARBA" id="ARBA00022723"/>
    </source>
</evidence>
<keyword evidence="9" id="KW-0961">Cell wall biogenesis/degradation</keyword>
<dbReference type="GO" id="GO:0006508">
    <property type="term" value="P:proteolysis"/>
    <property type="evidence" value="ECO:0007669"/>
    <property type="project" value="UniProtKB-KW"/>
</dbReference>
<keyword evidence="5" id="KW-0732">Signal</keyword>
<protein>
    <recommendedName>
        <fullName evidence="11">Murein endopeptidase K</fullName>
    </recommendedName>
</protein>
<comment type="pathway">
    <text evidence="2">Cell wall biogenesis; cell wall polysaccharide biosynthesis.</text>
</comment>
<dbReference type="Proteomes" id="UP000253910">
    <property type="component" value="Unassembled WGS sequence"/>
</dbReference>
<proteinExistence type="inferred from homology"/>
<comment type="cofactor">
    <cofactor evidence="1">
        <name>Zn(2+)</name>
        <dbReference type="ChEBI" id="CHEBI:29105"/>
    </cofactor>
</comment>